<dbReference type="PANTHER" id="PTHR42937:SF1">
    <property type="entry name" value="DIAMINOPROPIONATE AMMONIA-LYASE"/>
    <property type="match status" value="1"/>
</dbReference>
<dbReference type="NCBIfam" id="NF006058">
    <property type="entry name" value="PRK08206.1"/>
    <property type="match status" value="1"/>
</dbReference>
<organism evidence="2 3">
    <name type="scientific">Adineta steineri</name>
    <dbReference type="NCBI Taxonomy" id="433720"/>
    <lineage>
        <taxon>Eukaryota</taxon>
        <taxon>Metazoa</taxon>
        <taxon>Spiralia</taxon>
        <taxon>Gnathifera</taxon>
        <taxon>Rotifera</taxon>
        <taxon>Eurotatoria</taxon>
        <taxon>Bdelloidea</taxon>
        <taxon>Adinetida</taxon>
        <taxon>Adinetidae</taxon>
        <taxon>Adineta</taxon>
    </lineage>
</organism>
<dbReference type="EMBL" id="CAJNOE010000495">
    <property type="protein sequence ID" value="CAF1244479.1"/>
    <property type="molecule type" value="Genomic_DNA"/>
</dbReference>
<comment type="caution">
    <text evidence="2">The sequence shown here is derived from an EMBL/GenBank/DDBJ whole genome shotgun (WGS) entry which is preliminary data.</text>
</comment>
<dbReference type="SUPFAM" id="SSF53686">
    <property type="entry name" value="Tryptophan synthase beta subunit-like PLP-dependent enzymes"/>
    <property type="match status" value="2"/>
</dbReference>
<dbReference type="Proteomes" id="UP000663860">
    <property type="component" value="Unassembled WGS sequence"/>
</dbReference>
<reference evidence="2" key="1">
    <citation type="submission" date="2021-02" db="EMBL/GenBank/DDBJ databases">
        <authorList>
            <person name="Nowell W R."/>
        </authorList>
    </citation>
    <scope>NUCLEOTIDE SEQUENCE</scope>
</reference>
<evidence type="ECO:0000313" key="2">
    <source>
        <dbReference type="EMBL" id="CAF1244479.1"/>
    </source>
</evidence>
<protein>
    <recommendedName>
        <fullName evidence="1">Tryptophan synthase beta chain-like PALP domain-containing protein</fullName>
    </recommendedName>
</protein>
<gene>
    <name evidence="2" type="ORF">IZO911_LOCUS30988</name>
</gene>
<sequence length="521" mass="57128">MSDSTQSSHIYLNSKVITFENSSSNESFEFHQKLPFYTATPLKAAPITAARLGVRHVWVKDESNRLGLPAYKILGASWATYRELETRFGPFQSWSNLDELKEQLKNIDVTLVSATDGNHGRAVARVAKWLGLKAHILVPDDMMSDSTQSSHIYLNSKVITFENSPANESFEFHQKLPFYTATPLKAAPITAARLGVRHVWVKDESNRLGLPAYKILGASWATYRELETRFGPFQSWSNLDELKEQLKNIDVTLVSATDGNHGRAVARVAKWFGLKAHILVPDDMVHSRQQAIKEEGAQIEIVNGTYDEAVAKSATMAGEKYLVISDTAWEGYERVPSWVVEGYGTIFREVDEQLKIQPDLVAVQMGVGSLASSVIRHYRSLNHTTHVLGVEPMHAACVLHSLEADELIEVPGPHTSIMAGLNCGKTSPLAWPLLRYGLSGSVAVNDNSAEEAMRLLAQDGIVSGESGAAGLAGLLALTTDSARQALGINSNSSLLIISTEGATDPQAYERIVGRSHHTIKN</sequence>
<dbReference type="AlphaFoldDB" id="A0A814ZIA9"/>
<feature type="domain" description="Tryptophan synthase beta chain-like PALP" evidence="1">
    <location>
        <begin position="178"/>
        <end position="477"/>
    </location>
</feature>
<feature type="domain" description="Tryptophan synthase beta chain-like PALP" evidence="1">
    <location>
        <begin position="36"/>
        <end position="146"/>
    </location>
</feature>
<proteinExistence type="predicted"/>
<dbReference type="Pfam" id="PF00291">
    <property type="entry name" value="PALP"/>
    <property type="match status" value="2"/>
</dbReference>
<dbReference type="PANTHER" id="PTHR42937">
    <property type="match status" value="1"/>
</dbReference>
<dbReference type="Gene3D" id="3.40.50.1100">
    <property type="match status" value="3"/>
</dbReference>
<dbReference type="InterPro" id="IPR036052">
    <property type="entry name" value="TrpB-like_PALP_sf"/>
</dbReference>
<dbReference type="InterPro" id="IPR001926">
    <property type="entry name" value="TrpB-like_PALP"/>
</dbReference>
<evidence type="ECO:0000313" key="3">
    <source>
        <dbReference type="Proteomes" id="UP000663860"/>
    </source>
</evidence>
<name>A0A814ZIA9_9BILA</name>
<accession>A0A814ZIA9</accession>
<evidence type="ECO:0000259" key="1">
    <source>
        <dbReference type="Pfam" id="PF00291"/>
    </source>
</evidence>